<evidence type="ECO:0000313" key="1">
    <source>
        <dbReference type="EMBL" id="CAH2284519.1"/>
    </source>
</evidence>
<gene>
    <name evidence="1" type="ORF">PECUL_23A038099</name>
</gene>
<organism evidence="1 2">
    <name type="scientific">Pelobates cultripes</name>
    <name type="common">Western spadefoot toad</name>
    <dbReference type="NCBI Taxonomy" id="61616"/>
    <lineage>
        <taxon>Eukaryota</taxon>
        <taxon>Metazoa</taxon>
        <taxon>Chordata</taxon>
        <taxon>Craniata</taxon>
        <taxon>Vertebrata</taxon>
        <taxon>Euteleostomi</taxon>
        <taxon>Amphibia</taxon>
        <taxon>Batrachia</taxon>
        <taxon>Anura</taxon>
        <taxon>Pelobatoidea</taxon>
        <taxon>Pelobatidae</taxon>
        <taxon>Pelobates</taxon>
    </lineage>
</organism>
<evidence type="ECO:0000313" key="2">
    <source>
        <dbReference type="Proteomes" id="UP001295444"/>
    </source>
</evidence>
<protein>
    <submittedName>
        <fullName evidence="1">Uncharacterized protein</fullName>
    </submittedName>
</protein>
<dbReference type="EMBL" id="OW240915">
    <property type="protein sequence ID" value="CAH2284519.1"/>
    <property type="molecule type" value="Genomic_DNA"/>
</dbReference>
<dbReference type="AlphaFoldDB" id="A0AAD1S007"/>
<dbReference type="Proteomes" id="UP001295444">
    <property type="component" value="Chromosome 04"/>
</dbReference>
<feature type="non-terminal residue" evidence="1">
    <location>
        <position position="1"/>
    </location>
</feature>
<sequence>QPTDIPNKIAETFQKYFTDLYDHSPQHRQDDGPLHDNIQTLLAKAHIPTLTTEAQAHLSTEITEEE</sequence>
<name>A0AAD1S007_PELCU</name>
<keyword evidence="2" id="KW-1185">Reference proteome</keyword>
<proteinExistence type="predicted"/>
<accession>A0AAD1S007</accession>
<feature type="non-terminal residue" evidence="1">
    <location>
        <position position="66"/>
    </location>
</feature>
<reference evidence="1" key="1">
    <citation type="submission" date="2022-03" db="EMBL/GenBank/DDBJ databases">
        <authorList>
            <person name="Alioto T."/>
            <person name="Alioto T."/>
            <person name="Gomez Garrido J."/>
        </authorList>
    </citation>
    <scope>NUCLEOTIDE SEQUENCE</scope>
</reference>